<organism evidence="2">
    <name type="scientific">Prunus dulcis</name>
    <name type="common">Almond</name>
    <name type="synonym">Amygdalus dulcis</name>
    <dbReference type="NCBI Taxonomy" id="3755"/>
    <lineage>
        <taxon>Eukaryota</taxon>
        <taxon>Viridiplantae</taxon>
        <taxon>Streptophyta</taxon>
        <taxon>Embryophyta</taxon>
        <taxon>Tracheophyta</taxon>
        <taxon>Spermatophyta</taxon>
        <taxon>Magnoliopsida</taxon>
        <taxon>eudicotyledons</taxon>
        <taxon>Gunneridae</taxon>
        <taxon>Pentapetalae</taxon>
        <taxon>rosids</taxon>
        <taxon>fabids</taxon>
        <taxon>Rosales</taxon>
        <taxon>Rosaceae</taxon>
        <taxon>Amygdaloideae</taxon>
        <taxon>Amygdaleae</taxon>
        <taxon>Prunus</taxon>
    </lineage>
</organism>
<keyword evidence="2" id="KW-0121">Carboxypeptidase</keyword>
<dbReference type="InterPro" id="IPR029058">
    <property type="entry name" value="AB_hydrolase_fold"/>
</dbReference>
<dbReference type="PANTHER" id="PTHR11802">
    <property type="entry name" value="SERINE PROTEASE FAMILY S10 SERINE CARBOXYPEPTIDASE"/>
    <property type="match status" value="1"/>
</dbReference>
<name>A0A4Y1S118_PRUDU</name>
<dbReference type="GO" id="GO:0004185">
    <property type="term" value="F:serine-type carboxypeptidase activity"/>
    <property type="evidence" value="ECO:0007669"/>
    <property type="project" value="InterPro"/>
</dbReference>
<dbReference type="SUPFAM" id="SSF53474">
    <property type="entry name" value="alpha/beta-Hydrolases"/>
    <property type="match status" value="2"/>
</dbReference>
<accession>A0A4Y1S118</accession>
<protein>
    <submittedName>
        <fullName evidence="2">Serine carboxypeptidase-like 19</fullName>
    </submittedName>
</protein>
<keyword evidence="2" id="KW-0378">Hydrolase</keyword>
<dbReference type="Gene3D" id="3.40.50.1820">
    <property type="entry name" value="alpha/beta hydrolase"/>
    <property type="match status" value="2"/>
</dbReference>
<keyword evidence="2" id="KW-0645">Protease</keyword>
<dbReference type="PRINTS" id="PR00724">
    <property type="entry name" value="CRBOXYPTASEC"/>
</dbReference>
<proteinExistence type="inferred from homology"/>
<evidence type="ECO:0000256" key="1">
    <source>
        <dbReference type="ARBA" id="ARBA00009431"/>
    </source>
</evidence>
<dbReference type="Gene3D" id="3.40.50.12670">
    <property type="match status" value="1"/>
</dbReference>
<dbReference type="GO" id="GO:0016747">
    <property type="term" value="F:acyltransferase activity, transferring groups other than amino-acyl groups"/>
    <property type="evidence" value="ECO:0007669"/>
    <property type="project" value="TreeGrafter"/>
</dbReference>
<dbReference type="EMBL" id="AP019304">
    <property type="protein sequence ID" value="BBH09716.1"/>
    <property type="molecule type" value="Genomic_DNA"/>
</dbReference>
<comment type="similarity">
    <text evidence="1">Belongs to the peptidase S10 family.</text>
</comment>
<dbReference type="GO" id="GO:0006508">
    <property type="term" value="P:proteolysis"/>
    <property type="evidence" value="ECO:0007669"/>
    <property type="project" value="InterPro"/>
</dbReference>
<evidence type="ECO:0000313" key="2">
    <source>
        <dbReference type="EMBL" id="BBH09716.1"/>
    </source>
</evidence>
<dbReference type="InterPro" id="IPR001563">
    <property type="entry name" value="Peptidase_S10"/>
</dbReference>
<dbReference type="Pfam" id="PF00450">
    <property type="entry name" value="Peptidase_S10"/>
    <property type="match status" value="2"/>
</dbReference>
<dbReference type="AlphaFoldDB" id="A0A4Y1S118"/>
<reference evidence="2" key="1">
    <citation type="journal article" date="2019" name="Science">
        <title>Mutation of a bHLH transcription factor allowed almond domestication.</title>
        <authorList>
            <person name="Sanchez-Perez R."/>
            <person name="Pavan S."/>
            <person name="Mazzeo R."/>
            <person name="Moldovan C."/>
            <person name="Aiese Cigliano R."/>
            <person name="Del Cueto J."/>
            <person name="Ricciardi F."/>
            <person name="Lotti C."/>
            <person name="Ricciardi L."/>
            <person name="Dicenta F."/>
            <person name="Lopez-Marques R.L."/>
            <person name="Lindberg Moller B."/>
        </authorList>
    </citation>
    <scope>NUCLEOTIDE SEQUENCE</scope>
</reference>
<dbReference type="FunFam" id="3.40.50.1820:FF:000072">
    <property type="entry name" value="Serine carboxypeptidase-like 19"/>
    <property type="match status" value="1"/>
</dbReference>
<dbReference type="PANTHER" id="PTHR11802:SF224">
    <property type="entry name" value="SERINE CARBOXYPEPTIDASE-LIKE 7 ISOFORM X1"/>
    <property type="match status" value="1"/>
</dbReference>
<dbReference type="GO" id="GO:0019748">
    <property type="term" value="P:secondary metabolic process"/>
    <property type="evidence" value="ECO:0007669"/>
    <property type="project" value="TreeGrafter"/>
</dbReference>
<sequence length="563" mass="64602">MFFSWTVPTSMYANMRGQRQTIFLSSTRKKKKKRRMLSCSRSIYFTIWVCQAFFLLLELLTHYGASQTIVKNLPGFSGDLPFKLETGYVGVGNSEELQMFYYFTESESSPENDPLLLWMTGGPRCSSFYGLIYEIGPISFQFNDLSKDPLKLVLNPYSWTKVANIIFLDAPAATGYSYSTTLEGLISSDTLHATRAYQFLQKWLVAHPQFLSNPLYISGDSFTGKIVPIIVQHITQGIEAGMEPALNLKGYIIGNPSTNAKEDFNSRIEYAHRLGLISDRVYESSKRNCKGEYVDVDPKNQLCLNSLQAFKECTRRLDTEHILAPFCGKDYYNEWTILKTNDRESMDDVFLDFPSPLQLCREDRIRYAVLWQNDINVRKALNIREGTKGEWAKCNKTTPYTFDVPSSVDYHRNLSEKHLRAIVYSGDHDITIPYISTLAWIESLNLTLEDDWKPWFSDHQVAGYTMYYSNNDKQANARINSTLLEESLRVKDTEAASTKPYPAFVWLMDHPKFYNNPLYIAGDSYSGIIVPIVVKEISDGNHDEHVPPMNLKVQLLPLHFEFN</sequence>
<gene>
    <name evidence="2" type="ORF">Prudu_022291</name>
</gene>